<dbReference type="VEuPathDB" id="TriTrypDB:TcIL3000_5_4600"/>
<evidence type="ECO:0000313" key="5">
    <source>
        <dbReference type="EMBL" id="CCC90712.1"/>
    </source>
</evidence>
<dbReference type="InterPro" id="IPR044917">
    <property type="entry name" value="PRIMPOL"/>
</dbReference>
<dbReference type="EC" id="2.7.7.102" evidence="3"/>
<dbReference type="GO" id="GO:0006264">
    <property type="term" value="P:mitochondrial DNA replication"/>
    <property type="evidence" value="ECO:0007669"/>
    <property type="project" value="TreeGrafter"/>
</dbReference>
<dbReference type="GO" id="GO:0005759">
    <property type="term" value="C:mitochondrial matrix"/>
    <property type="evidence" value="ECO:0007669"/>
    <property type="project" value="TreeGrafter"/>
</dbReference>
<dbReference type="GO" id="GO:0031297">
    <property type="term" value="P:replication fork processing"/>
    <property type="evidence" value="ECO:0007669"/>
    <property type="project" value="TreeGrafter"/>
</dbReference>
<evidence type="ECO:0000256" key="2">
    <source>
        <dbReference type="ARBA" id="ARBA00044677"/>
    </source>
</evidence>
<dbReference type="Pfam" id="PF03121">
    <property type="entry name" value="Herpes_UL52"/>
    <property type="match status" value="1"/>
</dbReference>
<dbReference type="GO" id="GO:0003887">
    <property type="term" value="F:DNA-directed DNA polymerase activity"/>
    <property type="evidence" value="ECO:0007669"/>
    <property type="project" value="UniProtKB-EC"/>
</dbReference>
<dbReference type="AlphaFoldDB" id="G0UM49"/>
<evidence type="ECO:0000256" key="3">
    <source>
        <dbReference type="ARBA" id="ARBA00044768"/>
    </source>
</evidence>
<dbReference type="EMBL" id="HE575318">
    <property type="protein sequence ID" value="CCC90712.1"/>
    <property type="molecule type" value="Genomic_DNA"/>
</dbReference>
<comment type="catalytic activity">
    <reaction evidence="4">
        <text>DNA(n) + a 2'-deoxyribonucleoside 5'-triphosphate = DNA(n+1) + diphosphate</text>
        <dbReference type="Rhea" id="RHEA:22508"/>
        <dbReference type="Rhea" id="RHEA-COMP:17339"/>
        <dbReference type="Rhea" id="RHEA-COMP:17340"/>
        <dbReference type="ChEBI" id="CHEBI:33019"/>
        <dbReference type="ChEBI" id="CHEBI:61560"/>
        <dbReference type="ChEBI" id="CHEBI:173112"/>
        <dbReference type="EC" id="2.7.7.7"/>
    </reaction>
    <physiologicalReaction direction="left-to-right" evidence="4">
        <dbReference type="Rhea" id="RHEA:22509"/>
    </physiologicalReaction>
</comment>
<dbReference type="GO" id="GO:0003682">
    <property type="term" value="F:chromatin binding"/>
    <property type="evidence" value="ECO:0007669"/>
    <property type="project" value="TreeGrafter"/>
</dbReference>
<proteinExistence type="predicted"/>
<name>G0UM49_TRYCI</name>
<organism evidence="5">
    <name type="scientific">Trypanosoma congolense (strain IL3000)</name>
    <dbReference type="NCBI Taxonomy" id="1068625"/>
    <lineage>
        <taxon>Eukaryota</taxon>
        <taxon>Discoba</taxon>
        <taxon>Euglenozoa</taxon>
        <taxon>Kinetoplastea</taxon>
        <taxon>Metakinetoplastina</taxon>
        <taxon>Trypanosomatida</taxon>
        <taxon>Trypanosomatidae</taxon>
        <taxon>Trypanosoma</taxon>
        <taxon>Nannomonas</taxon>
    </lineage>
</organism>
<protein>
    <recommendedName>
        <fullName evidence="1">DNA-directed primase/polymerase protein</fullName>
        <ecNumber evidence="3">2.7.7.102</ecNumber>
    </recommendedName>
</protein>
<dbReference type="GO" id="GO:0042276">
    <property type="term" value="P:error-prone translesion synthesis"/>
    <property type="evidence" value="ECO:0007669"/>
    <property type="project" value="InterPro"/>
</dbReference>
<dbReference type="PANTHER" id="PTHR31399">
    <property type="entry name" value="DNA-DIRECTED PRIMASE / POLYMERASE PROTEIN"/>
    <property type="match status" value="1"/>
</dbReference>
<dbReference type="GO" id="GO:0009411">
    <property type="term" value="P:response to UV"/>
    <property type="evidence" value="ECO:0007669"/>
    <property type="project" value="TreeGrafter"/>
</dbReference>
<evidence type="ECO:0000256" key="4">
    <source>
        <dbReference type="ARBA" id="ARBA00047303"/>
    </source>
</evidence>
<reference evidence="5" key="1">
    <citation type="journal article" date="2012" name="Proc. Natl. Acad. Sci. U.S.A.">
        <title>Antigenic diversity is generated by distinct evolutionary mechanisms in African trypanosome species.</title>
        <authorList>
            <person name="Jackson A.P."/>
            <person name="Berry A."/>
            <person name="Aslett M."/>
            <person name="Allison H.C."/>
            <person name="Burton P."/>
            <person name="Vavrova-Anderson J."/>
            <person name="Brown R."/>
            <person name="Browne H."/>
            <person name="Corton N."/>
            <person name="Hauser H."/>
            <person name="Gamble J."/>
            <person name="Gilderthorp R."/>
            <person name="Marcello L."/>
            <person name="McQuillan J."/>
            <person name="Otto T.D."/>
            <person name="Quail M.A."/>
            <person name="Sanders M.J."/>
            <person name="van Tonder A."/>
            <person name="Ginger M.L."/>
            <person name="Field M.C."/>
            <person name="Barry J.D."/>
            <person name="Hertz-Fowler C."/>
            <person name="Berriman M."/>
        </authorList>
    </citation>
    <scope>NUCLEOTIDE SEQUENCE</scope>
    <source>
        <strain evidence="5">IL3000</strain>
    </source>
</reference>
<accession>G0UM49</accession>
<dbReference type="PANTHER" id="PTHR31399:SF0">
    <property type="entry name" value="DNA-DIRECTED PRIMASE_POLYMERASE PROTEIN"/>
    <property type="match status" value="1"/>
</dbReference>
<evidence type="ECO:0000256" key="1">
    <source>
        <dbReference type="ARBA" id="ARBA00026139"/>
    </source>
</evidence>
<gene>
    <name evidence="5" type="ORF">TCIL3000_5_4600</name>
</gene>
<dbReference type="GO" id="GO:0005634">
    <property type="term" value="C:nucleus"/>
    <property type="evidence" value="ECO:0007669"/>
    <property type="project" value="TreeGrafter"/>
</dbReference>
<sequence>MLWCRATFAECFSDDKCRLFPTQQQLFDFIDDQEKCEQKLVAEGKQWFPFSVEFPSEEEAVRLLTVRSTNASFDKSSRGFRPLFRRRLPDSTAATAPLPGSKRQHCALREDYSLLYGETPLSRQSRMFLAATIVGIQQVITEIEPQQLHLYEVIREGAPCHLYLDVERESDFSAWRRVVCVDDSADDSSDGDPPPSGAEAHECNDESYMAALRAALWRPPRCCPWNCSVRADNSATTDVLLGELQMFLQVAYPELLAGLASNCAEAGDRECISLSGRKVGDNGSVGSTGKWPMGPEVDVLVMRSVQQLQSGGKDRVKFSQHYVIKFSGRWFQNNGSVGRLVSQFIDYLYERVLVSPKVHKALFYHESPKYFPVLQPGDAPNLPFLPLRCIIDSGVYSRNRTMRCLGSCKLHKSGVFTVERTTETVTDMVSLFLVSLITLPLQPRTVIVIPGPAETYSPTGTLGPSSRGGANAQQLLPKEVERYAALVKYVVEQWSAMCGDACSVSSARRCGDRYLLLTLKGSRYCGNVGRQHRSNNVYLSVDLKCGVWFQKCFDPECAGFRGAPQPFPMSAVGLQSGPLISGGWTDGARAVALASHASLRTKFNVPQSTS</sequence>
<comment type="catalytic activity">
    <reaction evidence="2">
        <text>ssDNA + n NTP = ssDNA/pppN(pN)n-1 hybrid + (n-1) diphosphate.</text>
        <dbReference type="EC" id="2.7.7.102"/>
    </reaction>
</comment>